<dbReference type="Proteomes" id="UP001164472">
    <property type="component" value="Chromosome"/>
</dbReference>
<accession>A0A9E8KNH7</accession>
<sequence>MKSIRNVNIVSAIALSVSISGCSNNHAEGLSSSGDQQQFEFNQCNISFNEQPLTLGNSISEWNQTLGKHDRITLNQATPPANVYIYDNHGVVLTSNSDVISAITLFYPPVSDLKYQTQALLKQFTKALQDPDFKYDEIMDKAFYQENVKSIEAGLSLFPEHPFQKTLLLDGLSIDPDTSMESINNSRLPDRANIPLFKNQNDLRVTYKLDCPNGPQELVFFTAPGAPKKIVSVSMRLHTNDRQP</sequence>
<dbReference type="AlphaFoldDB" id="A0A9E8KNH7"/>
<dbReference type="KEGG" id="asem:NNL22_11690"/>
<protein>
    <recommendedName>
        <fullName evidence="1">DUF7738 domain-containing protein</fullName>
    </recommendedName>
</protein>
<proteinExistence type="predicted"/>
<evidence type="ECO:0000313" key="3">
    <source>
        <dbReference type="Proteomes" id="UP001164472"/>
    </source>
</evidence>
<dbReference type="RefSeq" id="WP_251809840.1">
    <property type="nucleotide sequence ID" value="NZ_CP101527.1"/>
</dbReference>
<evidence type="ECO:0000259" key="1">
    <source>
        <dbReference type="Pfam" id="PF24880"/>
    </source>
</evidence>
<dbReference type="PROSITE" id="PS51257">
    <property type="entry name" value="PROKAR_LIPOPROTEIN"/>
    <property type="match status" value="1"/>
</dbReference>
<organism evidence="2 3">
    <name type="scientific">Alkalimarinus sediminis</name>
    <dbReference type="NCBI Taxonomy" id="1632866"/>
    <lineage>
        <taxon>Bacteria</taxon>
        <taxon>Pseudomonadati</taxon>
        <taxon>Pseudomonadota</taxon>
        <taxon>Gammaproteobacteria</taxon>
        <taxon>Alteromonadales</taxon>
        <taxon>Alteromonadaceae</taxon>
        <taxon>Alkalimarinus</taxon>
    </lineage>
</organism>
<dbReference type="EMBL" id="CP101527">
    <property type="protein sequence ID" value="UZW73699.1"/>
    <property type="molecule type" value="Genomic_DNA"/>
</dbReference>
<reference evidence="2" key="1">
    <citation type="submission" date="2022-07" db="EMBL/GenBank/DDBJ databases">
        <title>Alkalimarinus sp. nov., isolated from gut of a Alitta virens.</title>
        <authorList>
            <person name="Yang A.I."/>
            <person name="Shin N.-R."/>
        </authorList>
    </citation>
    <scope>NUCLEOTIDE SEQUENCE</scope>
    <source>
        <strain evidence="2">FA028</strain>
    </source>
</reference>
<keyword evidence="3" id="KW-1185">Reference proteome</keyword>
<gene>
    <name evidence="2" type="ORF">NNL22_11690</name>
</gene>
<name>A0A9E8KNH7_9ALTE</name>
<feature type="domain" description="DUF7738" evidence="1">
    <location>
        <begin position="39"/>
        <end position="183"/>
    </location>
</feature>
<dbReference type="Pfam" id="PF24880">
    <property type="entry name" value="DUF7738"/>
    <property type="match status" value="1"/>
</dbReference>
<evidence type="ECO:0000313" key="2">
    <source>
        <dbReference type="EMBL" id="UZW73699.1"/>
    </source>
</evidence>
<dbReference type="InterPro" id="IPR056640">
    <property type="entry name" value="DUF7738"/>
</dbReference>